<evidence type="ECO:0000313" key="1">
    <source>
        <dbReference type="EMBL" id="RKK03418.1"/>
    </source>
</evidence>
<dbReference type="EMBL" id="RFLX01000002">
    <property type="protein sequence ID" value="RMI26735.1"/>
    <property type="molecule type" value="Genomic_DNA"/>
</dbReference>
<dbReference type="Proteomes" id="UP000274097">
    <property type="component" value="Unassembled WGS sequence"/>
</dbReference>
<evidence type="ECO:0000313" key="2">
    <source>
        <dbReference type="EMBL" id="RMI26735.1"/>
    </source>
</evidence>
<accession>A0A3A9JRV8</accession>
<dbReference type="InParanoid" id="A0A3A9JRV8"/>
<organism evidence="1 4">
    <name type="scientific">Teichococcus wenyumeiae</name>
    <dbReference type="NCBI Taxonomy" id="2478470"/>
    <lineage>
        <taxon>Bacteria</taxon>
        <taxon>Pseudomonadati</taxon>
        <taxon>Pseudomonadota</taxon>
        <taxon>Alphaproteobacteria</taxon>
        <taxon>Acetobacterales</taxon>
        <taxon>Roseomonadaceae</taxon>
        <taxon>Roseomonas</taxon>
    </lineage>
</organism>
<dbReference type="OrthoDB" id="117988at2"/>
<dbReference type="Proteomes" id="UP000278036">
    <property type="component" value="Unassembled WGS sequence"/>
</dbReference>
<keyword evidence="3" id="KW-1185">Reference proteome</keyword>
<gene>
    <name evidence="1" type="ORF">D6Z83_14745</name>
    <name evidence="2" type="ORF">EBE87_04875</name>
</gene>
<sequence length="127" mass="13877">MARSLPKAEWTHAAHVGAAVWIIARCPELVPERDMPGLIRAYNEASGTPNTDTGGYHETITLASLRAAAFFLAGLPDGVPLHAACNALLDSPLGRRGWMLAHWSRERLFSVPARRGWVEPDLVPLPF</sequence>
<dbReference type="AlphaFoldDB" id="A0A3A9JRV8"/>
<reference evidence="1 4" key="1">
    <citation type="submission" date="2018-09" db="EMBL/GenBank/DDBJ databases">
        <title>Roseomonas sp. nov., isolated from feces of Tibetan antelopes in the Qinghai-Tibet plateau, China.</title>
        <authorList>
            <person name="Tian Z."/>
        </authorList>
    </citation>
    <scope>NUCLEOTIDE SEQUENCE [LARGE SCALE GENOMIC DNA]</scope>
    <source>
        <strain evidence="2 3">Z23</strain>
        <strain evidence="1 4">Z24</strain>
    </source>
</reference>
<dbReference type="EMBL" id="RAQU01000088">
    <property type="protein sequence ID" value="RKK03418.1"/>
    <property type="molecule type" value="Genomic_DNA"/>
</dbReference>
<comment type="caution">
    <text evidence="1">The sequence shown here is derived from an EMBL/GenBank/DDBJ whole genome shotgun (WGS) entry which is preliminary data.</text>
</comment>
<evidence type="ECO:0000313" key="3">
    <source>
        <dbReference type="Proteomes" id="UP000274097"/>
    </source>
</evidence>
<protein>
    <submittedName>
        <fullName evidence="1">Uncharacterized protein</fullName>
    </submittedName>
</protein>
<proteinExistence type="predicted"/>
<name>A0A3A9JRV8_9PROT</name>
<evidence type="ECO:0000313" key="4">
    <source>
        <dbReference type="Proteomes" id="UP000278036"/>
    </source>
</evidence>